<evidence type="ECO:0000313" key="12">
    <source>
        <dbReference type="EMBL" id="USG59983.1"/>
    </source>
</evidence>
<evidence type="ECO:0000256" key="10">
    <source>
        <dbReference type="SAM" id="SignalP"/>
    </source>
</evidence>
<name>A0ABY4VYI4_9PROT</name>
<dbReference type="SUPFAM" id="SSF109998">
    <property type="entry name" value="Triger factor/SurA peptide-binding domain-like"/>
    <property type="match status" value="1"/>
</dbReference>
<feature type="domain" description="PpiC" evidence="11">
    <location>
        <begin position="173"/>
        <end position="271"/>
    </location>
</feature>
<dbReference type="Pfam" id="PF09312">
    <property type="entry name" value="SurA_N"/>
    <property type="match status" value="1"/>
</dbReference>
<keyword evidence="3" id="KW-0574">Periplasm</keyword>
<dbReference type="Gene3D" id="1.10.4030.10">
    <property type="entry name" value="Porin chaperone SurA, peptide-binding domain"/>
    <property type="match status" value="1"/>
</dbReference>
<evidence type="ECO:0000256" key="6">
    <source>
        <dbReference type="ARBA" id="ARBA00023235"/>
    </source>
</evidence>
<dbReference type="EMBL" id="CP098747">
    <property type="protein sequence ID" value="USG59983.1"/>
    <property type="molecule type" value="Genomic_DNA"/>
</dbReference>
<proteinExistence type="predicted"/>
<dbReference type="PROSITE" id="PS50198">
    <property type="entry name" value="PPIC_PPIASE_2"/>
    <property type="match status" value="1"/>
</dbReference>
<dbReference type="GO" id="GO:0003755">
    <property type="term" value="F:peptidyl-prolyl cis-trans isomerase activity"/>
    <property type="evidence" value="ECO:0007669"/>
    <property type="project" value="UniProtKB-EC"/>
</dbReference>
<feature type="chain" id="PRO_5045975230" description="Parvulin-like PPIase" evidence="10">
    <location>
        <begin position="27"/>
        <end position="424"/>
    </location>
</feature>
<reference evidence="12" key="1">
    <citation type="submission" date="2022-06" db="EMBL/GenBank/DDBJ databases">
        <title>Sneathiella actinostolidae sp. nov., isolated from a sea anemonein the Western Pacific Ocean.</title>
        <authorList>
            <person name="Wei M.J."/>
        </authorList>
    </citation>
    <scope>NUCLEOTIDE SEQUENCE</scope>
    <source>
        <strain evidence="12">PHK-P5</strain>
    </source>
</reference>
<dbReference type="PROSITE" id="PS01096">
    <property type="entry name" value="PPIC_PPIASE_1"/>
    <property type="match status" value="1"/>
</dbReference>
<dbReference type="RefSeq" id="WP_251932762.1">
    <property type="nucleotide sequence ID" value="NZ_CP098747.1"/>
</dbReference>
<evidence type="ECO:0000256" key="4">
    <source>
        <dbReference type="ARBA" id="ARBA00023110"/>
    </source>
</evidence>
<evidence type="ECO:0000256" key="5">
    <source>
        <dbReference type="ARBA" id="ARBA00023186"/>
    </source>
</evidence>
<keyword evidence="2 10" id="KW-0732">Signal</keyword>
<dbReference type="InterPro" id="IPR027304">
    <property type="entry name" value="Trigger_fact/SurA_dom_sf"/>
</dbReference>
<dbReference type="Pfam" id="PF00639">
    <property type="entry name" value="Rotamase"/>
    <property type="match status" value="1"/>
</dbReference>
<accession>A0ABY4VYI4</accession>
<keyword evidence="4 9" id="KW-0697">Rotamase</keyword>
<evidence type="ECO:0000256" key="9">
    <source>
        <dbReference type="PROSITE-ProRule" id="PRU00278"/>
    </source>
</evidence>
<keyword evidence="5" id="KW-0143">Chaperone</keyword>
<dbReference type="InterPro" id="IPR023058">
    <property type="entry name" value="PPIase_PpiC_CS"/>
</dbReference>
<sequence>MSALRTLFNAAAFAGLLALPSPSATAQDVQNIAAIVNDEIISAYDLDQRISLTILMSSFPNTAETRQQLAKPTLTKLIDDRLKLQEAEQFNLSVSDEEVAATLEDFEKGNNLASGELDKMLIARDIDLSTLIEQFRVQLAWNKIIRHRIVPRITISDEEVIAVQQKLEANKGKNEYLLSEIYLPIEGDTDEAELRKSAQNLVDQIRKGAPFGRAAAQFSEGSTASAGGSIGWILIDDVEPEISEVLVNLPENRVSDPIRTSLGYFIVAVQKIRTVMENNPDDVVFDLTQIVVPASNEGELAGPRSQKILAESLSKFIDDCRYLPDFLTEISGIESGSGKLGKIRLGDLPDTIKEILRDMQPGQASAPYEDDGVYRIFVVCDRQDPQMLSGSEDQIRQNIMIRRAENRARGYLQDMHNSATIETR</sequence>
<evidence type="ECO:0000256" key="3">
    <source>
        <dbReference type="ARBA" id="ARBA00022764"/>
    </source>
</evidence>
<organism evidence="12 13">
    <name type="scientific">Sneathiella marina</name>
    <dbReference type="NCBI Taxonomy" id="2950108"/>
    <lineage>
        <taxon>Bacteria</taxon>
        <taxon>Pseudomonadati</taxon>
        <taxon>Pseudomonadota</taxon>
        <taxon>Alphaproteobacteria</taxon>
        <taxon>Sneathiellales</taxon>
        <taxon>Sneathiellaceae</taxon>
        <taxon>Sneathiella</taxon>
    </lineage>
</organism>
<dbReference type="Gene3D" id="3.10.50.40">
    <property type="match status" value="1"/>
</dbReference>
<dbReference type="Proteomes" id="UP001056291">
    <property type="component" value="Chromosome"/>
</dbReference>
<evidence type="ECO:0000256" key="2">
    <source>
        <dbReference type="ARBA" id="ARBA00022729"/>
    </source>
</evidence>
<dbReference type="PANTHER" id="PTHR47637:SF1">
    <property type="entry name" value="CHAPERONE SURA"/>
    <property type="match status" value="1"/>
</dbReference>
<dbReference type="InterPro" id="IPR015391">
    <property type="entry name" value="SurA_N"/>
</dbReference>
<evidence type="ECO:0000256" key="8">
    <source>
        <dbReference type="ARBA" id="ARBA00031484"/>
    </source>
</evidence>
<evidence type="ECO:0000256" key="1">
    <source>
        <dbReference type="ARBA" id="ARBA00018370"/>
    </source>
</evidence>
<dbReference type="InterPro" id="IPR000297">
    <property type="entry name" value="PPIase_PpiC"/>
</dbReference>
<evidence type="ECO:0000313" key="13">
    <source>
        <dbReference type="Proteomes" id="UP001056291"/>
    </source>
</evidence>
<dbReference type="InterPro" id="IPR050280">
    <property type="entry name" value="OMP_Chaperone_SurA"/>
</dbReference>
<evidence type="ECO:0000259" key="11">
    <source>
        <dbReference type="PROSITE" id="PS50198"/>
    </source>
</evidence>
<dbReference type="PANTHER" id="PTHR47637">
    <property type="entry name" value="CHAPERONE SURA"/>
    <property type="match status" value="1"/>
</dbReference>
<protein>
    <recommendedName>
        <fullName evidence="1">Parvulin-like PPIase</fullName>
    </recommendedName>
    <alternativeName>
        <fullName evidence="7">Peptidyl-prolyl cis-trans isomerase plp</fullName>
    </alternativeName>
    <alternativeName>
        <fullName evidence="8">Rotamase plp</fullName>
    </alternativeName>
</protein>
<evidence type="ECO:0000256" key="7">
    <source>
        <dbReference type="ARBA" id="ARBA00030642"/>
    </source>
</evidence>
<dbReference type="InterPro" id="IPR046357">
    <property type="entry name" value="PPIase_dom_sf"/>
</dbReference>
<dbReference type="SUPFAM" id="SSF54534">
    <property type="entry name" value="FKBP-like"/>
    <property type="match status" value="2"/>
</dbReference>
<keyword evidence="6 9" id="KW-0413">Isomerase</keyword>
<keyword evidence="13" id="KW-1185">Reference proteome</keyword>
<gene>
    <name evidence="12" type="ORF">NBZ79_12425</name>
</gene>
<feature type="signal peptide" evidence="10">
    <location>
        <begin position="1"/>
        <end position="26"/>
    </location>
</feature>